<dbReference type="AlphaFoldDB" id="A0A3D4SYZ0"/>
<proteinExistence type="predicted"/>
<accession>A0A3D4SYZ0</accession>
<protein>
    <submittedName>
        <fullName evidence="2">Uncharacterized protein</fullName>
    </submittedName>
</protein>
<dbReference type="EMBL" id="DQID01000154">
    <property type="protein sequence ID" value="HCT14285.1"/>
    <property type="molecule type" value="Genomic_DNA"/>
</dbReference>
<feature type="non-terminal residue" evidence="2">
    <location>
        <position position="1"/>
    </location>
</feature>
<comment type="caution">
    <text evidence="2">The sequence shown here is derived from an EMBL/GenBank/DDBJ whole genome shotgun (WGS) entry which is preliminary data.</text>
</comment>
<dbReference type="Proteomes" id="UP000261739">
    <property type="component" value="Unassembled WGS sequence"/>
</dbReference>
<gene>
    <name evidence="2" type="ORF">DIW82_05685</name>
</gene>
<organism evidence="2 3">
    <name type="scientific">Corynebacterium nuruki</name>
    <dbReference type="NCBI Taxonomy" id="1032851"/>
    <lineage>
        <taxon>Bacteria</taxon>
        <taxon>Bacillati</taxon>
        <taxon>Actinomycetota</taxon>
        <taxon>Actinomycetes</taxon>
        <taxon>Mycobacteriales</taxon>
        <taxon>Corynebacteriaceae</taxon>
        <taxon>Corynebacterium</taxon>
    </lineage>
</organism>
<feature type="region of interest" description="Disordered" evidence="1">
    <location>
        <begin position="77"/>
        <end position="115"/>
    </location>
</feature>
<feature type="non-terminal residue" evidence="2">
    <location>
        <position position="115"/>
    </location>
</feature>
<sequence length="115" mass="11036">DQLVAASRIDSGRIDTGKLPLVLGGSFSTDPISVPADAQGDVSFSMPRNDSVPAISEDGMSAFTAVLVAEGGLVPGYDKGTDRVSCSSPSGESAPVGSVPVAAGGGTGAGAAGAA</sequence>
<evidence type="ECO:0000313" key="3">
    <source>
        <dbReference type="Proteomes" id="UP000261739"/>
    </source>
</evidence>
<name>A0A3D4SYZ0_9CORY</name>
<evidence type="ECO:0000313" key="2">
    <source>
        <dbReference type="EMBL" id="HCT14285.1"/>
    </source>
</evidence>
<reference evidence="2 3" key="1">
    <citation type="journal article" date="2018" name="Nat. Biotechnol.">
        <title>A standardized bacterial taxonomy based on genome phylogeny substantially revises the tree of life.</title>
        <authorList>
            <person name="Parks D.H."/>
            <person name="Chuvochina M."/>
            <person name="Waite D.W."/>
            <person name="Rinke C."/>
            <person name="Skarshewski A."/>
            <person name="Chaumeil P.A."/>
            <person name="Hugenholtz P."/>
        </authorList>
    </citation>
    <scope>NUCLEOTIDE SEQUENCE [LARGE SCALE GENOMIC DNA]</scope>
    <source>
        <strain evidence="2">UBA11247</strain>
    </source>
</reference>
<feature type="compositionally biased region" description="Low complexity" evidence="1">
    <location>
        <begin position="93"/>
        <end position="102"/>
    </location>
</feature>
<feature type="compositionally biased region" description="Gly residues" evidence="1">
    <location>
        <begin position="103"/>
        <end position="115"/>
    </location>
</feature>
<evidence type="ECO:0000256" key="1">
    <source>
        <dbReference type="SAM" id="MobiDB-lite"/>
    </source>
</evidence>